<sequence>MTCALNFTHGSWYGGTAHCHFQSLYVMFGITASIWMNAVIARQIYRMADCAARHEVYVAPTSHDVMKHVLVVYSFALVIAPGPMGQGGWPACHWKLTCGPLRSCGHFIFPVCSWCLCSWLRIISGALTGCCYDIRA</sequence>
<reference evidence="2" key="1">
    <citation type="submission" date="2021-02" db="EMBL/GenBank/DDBJ databases">
        <authorList>
            <person name="Dougan E. K."/>
            <person name="Rhodes N."/>
            <person name="Thang M."/>
            <person name="Chan C."/>
        </authorList>
    </citation>
    <scope>NUCLEOTIDE SEQUENCE</scope>
</reference>
<comment type="caution">
    <text evidence="2">The sequence shown here is derived from an EMBL/GenBank/DDBJ whole genome shotgun (WGS) entry which is preliminary data.</text>
</comment>
<evidence type="ECO:0000313" key="2">
    <source>
        <dbReference type="EMBL" id="CAE8694890.1"/>
    </source>
</evidence>
<gene>
    <name evidence="2" type="ORF">PGLA2088_LOCUS29070</name>
</gene>
<evidence type="ECO:0000256" key="1">
    <source>
        <dbReference type="SAM" id="Phobius"/>
    </source>
</evidence>
<keyword evidence="1" id="KW-0472">Membrane</keyword>
<feature type="transmembrane region" description="Helical" evidence="1">
    <location>
        <begin position="20"/>
        <end position="40"/>
    </location>
</feature>
<accession>A0A813KA31</accession>
<proteinExistence type="predicted"/>
<dbReference type="EMBL" id="CAJNNW010028153">
    <property type="protein sequence ID" value="CAE8694890.1"/>
    <property type="molecule type" value="Genomic_DNA"/>
</dbReference>
<evidence type="ECO:0000313" key="3">
    <source>
        <dbReference type="Proteomes" id="UP000626109"/>
    </source>
</evidence>
<keyword evidence="1" id="KW-1133">Transmembrane helix</keyword>
<dbReference type="Proteomes" id="UP000626109">
    <property type="component" value="Unassembled WGS sequence"/>
</dbReference>
<organism evidence="2 3">
    <name type="scientific">Polarella glacialis</name>
    <name type="common">Dinoflagellate</name>
    <dbReference type="NCBI Taxonomy" id="89957"/>
    <lineage>
        <taxon>Eukaryota</taxon>
        <taxon>Sar</taxon>
        <taxon>Alveolata</taxon>
        <taxon>Dinophyceae</taxon>
        <taxon>Suessiales</taxon>
        <taxon>Suessiaceae</taxon>
        <taxon>Polarella</taxon>
    </lineage>
</organism>
<protein>
    <submittedName>
        <fullName evidence="2">Uncharacterized protein</fullName>
    </submittedName>
</protein>
<keyword evidence="1" id="KW-0812">Transmembrane</keyword>
<dbReference type="AlphaFoldDB" id="A0A813KA31"/>
<name>A0A813KA31_POLGL</name>